<dbReference type="PANTHER" id="PTHR24186">
    <property type="entry name" value="PROTEIN PHOSPHATASE 1 REGULATORY SUBUNIT"/>
    <property type="match status" value="1"/>
</dbReference>
<dbReference type="SMART" id="SM00248">
    <property type="entry name" value="ANK"/>
    <property type="match status" value="4"/>
</dbReference>
<feature type="transmembrane region" description="Helical" evidence="4">
    <location>
        <begin position="638"/>
        <end position="658"/>
    </location>
</feature>
<keyword evidence="4" id="KW-1133">Transmembrane helix</keyword>
<keyword evidence="1" id="KW-0677">Repeat</keyword>
<sequence>MAPRNPTVSVGTSNDRMIPGKSISARETDQDVERIRGKASLLRTRSADGSEIVDPSRGVSWAARQEKENMLQKFHSVAKRLTSSDTARSTVSTEAKSRPTGASLALHDLCVEANSTNDTAWRKAVTLLAKEPELAQLRTPEGWTPLHICCMGPVPLFMIRCLLYAYAPALAAADENGRLPLHMLCASPYCDLEILQLIVEEYPAALSSKDHPGIVPLHLFLRNTAVECTTERIRILLGWTLSTTAPENEAPAKFRKGHHLQVNVATLEGWRTRSRPVTQINRASVELDNVTPDVQGALRQLAPLYVSATEASFVNPAAIADPFEQLPLHILVHRAIILRQPLDSRYSAQQSPSVPHVMIALRMLICAYPDALLCCNASGHTPLSAVLAQSSQAPSAEIVDYLTGTRLQLEQIPDWAHDLPLARDSPATITAEQLQLPLHIAAERWADHVEIIRSVKVAYPAAIQQKDAKGRTPLHRCLESRKTPVSVDVIELLCNDYVASLQDDLGRTPLQLLMETKQFPCHDVSSSIYRRLIDASPVEEPNQLALLPPWLRSQVCSSPGVQAYVLQTLSHPVLCGFILLDGLMLVGIIVVLRLQLDDYFDSSTTTTSWYTYAVYGAASFRLMLQAVVLALQGGVSALRFWSLANVIAMLSALATSVLMDGTIEEDIILQVGTVSSGLLWLAMIGYLSTWWYDMALFTGSFLQMASTLFWAIVVVGIICVAGSQMFSTFLLLECDTAIPGTSVCTARESYRFVYALMRGDIPQEGGEWSKDAITLTSVFLVMCILWVAAVLLNVVTAALRIDPDEVALKAFWEPQLAKVLAIGLSQRQIDAYCPMERLWNSLTNQHDDDHNESNVSSKLNALTRGMVGIFLIPLWILAGLLTLGWLWPPQVREWLFRPKGFQKTSRSTASDTPTSKLSHEVRLVKMMTYEKAMDLERELQNLRELVQSKGAGAGENSQPS</sequence>
<keyword evidence="2" id="KW-0040">ANK repeat</keyword>
<feature type="transmembrane region" description="Helical" evidence="4">
    <location>
        <begin position="778"/>
        <end position="799"/>
    </location>
</feature>
<reference evidence="5 6" key="1">
    <citation type="journal article" date="2015" name="Plant Cell">
        <title>Oil accumulation by the oleaginous diatom Fistulifera solaris as revealed by the genome and transcriptome.</title>
        <authorList>
            <person name="Tanaka T."/>
            <person name="Maeda Y."/>
            <person name="Veluchamy A."/>
            <person name="Tanaka M."/>
            <person name="Abida H."/>
            <person name="Marechal E."/>
            <person name="Bowler C."/>
            <person name="Muto M."/>
            <person name="Sunaga Y."/>
            <person name="Tanaka M."/>
            <person name="Yoshino T."/>
            <person name="Taniguchi T."/>
            <person name="Fukuda Y."/>
            <person name="Nemoto M."/>
            <person name="Matsumoto M."/>
            <person name="Wong P.S."/>
            <person name="Aburatani S."/>
            <person name="Fujibuchi W."/>
        </authorList>
    </citation>
    <scope>NUCLEOTIDE SEQUENCE [LARGE SCALE GENOMIC DNA]</scope>
    <source>
        <strain evidence="5 6">JPCC DA0580</strain>
    </source>
</reference>
<feature type="transmembrane region" description="Helical" evidence="4">
    <location>
        <begin position="667"/>
        <end position="688"/>
    </location>
</feature>
<evidence type="ECO:0000313" key="5">
    <source>
        <dbReference type="EMBL" id="GAX18781.1"/>
    </source>
</evidence>
<feature type="compositionally biased region" description="Polar residues" evidence="3">
    <location>
        <begin position="1"/>
        <end position="15"/>
    </location>
</feature>
<proteinExistence type="predicted"/>
<evidence type="ECO:0008006" key="7">
    <source>
        <dbReference type="Google" id="ProtNLM"/>
    </source>
</evidence>
<dbReference type="AlphaFoldDB" id="A0A1Z5JYF2"/>
<feature type="transmembrane region" description="Helical" evidence="4">
    <location>
        <begin position="612"/>
        <end position="632"/>
    </location>
</feature>
<feature type="transmembrane region" description="Helical" evidence="4">
    <location>
        <begin position="866"/>
        <end position="887"/>
    </location>
</feature>
<evidence type="ECO:0000256" key="4">
    <source>
        <dbReference type="SAM" id="Phobius"/>
    </source>
</evidence>
<gene>
    <name evidence="5" type="ORF">FisN_26Hh080</name>
</gene>
<evidence type="ECO:0000313" key="6">
    <source>
        <dbReference type="Proteomes" id="UP000198406"/>
    </source>
</evidence>
<feature type="transmembrane region" description="Helical" evidence="4">
    <location>
        <begin position="708"/>
        <end position="732"/>
    </location>
</feature>
<dbReference type="EMBL" id="BDSP01000132">
    <property type="protein sequence ID" value="GAX18781.1"/>
    <property type="molecule type" value="Genomic_DNA"/>
</dbReference>
<dbReference type="InterPro" id="IPR002110">
    <property type="entry name" value="Ankyrin_rpt"/>
</dbReference>
<dbReference type="SUPFAM" id="SSF48403">
    <property type="entry name" value="Ankyrin repeat"/>
    <property type="match status" value="1"/>
</dbReference>
<feature type="region of interest" description="Disordered" evidence="3">
    <location>
        <begin position="1"/>
        <end position="32"/>
    </location>
</feature>
<comment type="caution">
    <text evidence="5">The sequence shown here is derived from an EMBL/GenBank/DDBJ whole genome shotgun (WGS) entry which is preliminary data.</text>
</comment>
<protein>
    <recommendedName>
        <fullName evidence="7">Ion transport domain-containing protein</fullName>
    </recommendedName>
</protein>
<dbReference type="PANTHER" id="PTHR24186:SF38">
    <property type="entry name" value="ANKYRIN REPEAT FAMILY PROTEIN"/>
    <property type="match status" value="1"/>
</dbReference>
<keyword evidence="4" id="KW-0812">Transmembrane</keyword>
<accession>A0A1Z5JYF2</accession>
<feature type="transmembrane region" description="Helical" evidence="4">
    <location>
        <begin position="569"/>
        <end position="592"/>
    </location>
</feature>
<dbReference type="InParanoid" id="A0A1Z5JYF2"/>
<evidence type="ECO:0000256" key="3">
    <source>
        <dbReference type="SAM" id="MobiDB-lite"/>
    </source>
</evidence>
<name>A0A1Z5JYF2_FISSO</name>
<dbReference type="OrthoDB" id="45220at2759"/>
<dbReference type="Proteomes" id="UP000198406">
    <property type="component" value="Unassembled WGS sequence"/>
</dbReference>
<organism evidence="5 6">
    <name type="scientific">Fistulifera solaris</name>
    <name type="common">Oleaginous diatom</name>
    <dbReference type="NCBI Taxonomy" id="1519565"/>
    <lineage>
        <taxon>Eukaryota</taxon>
        <taxon>Sar</taxon>
        <taxon>Stramenopiles</taxon>
        <taxon>Ochrophyta</taxon>
        <taxon>Bacillariophyta</taxon>
        <taxon>Bacillariophyceae</taxon>
        <taxon>Bacillariophycidae</taxon>
        <taxon>Naviculales</taxon>
        <taxon>Naviculaceae</taxon>
        <taxon>Fistulifera</taxon>
    </lineage>
</organism>
<dbReference type="InterPro" id="IPR036770">
    <property type="entry name" value="Ankyrin_rpt-contain_sf"/>
</dbReference>
<dbReference type="Gene3D" id="1.25.40.20">
    <property type="entry name" value="Ankyrin repeat-containing domain"/>
    <property type="match status" value="2"/>
</dbReference>
<evidence type="ECO:0000256" key="1">
    <source>
        <dbReference type="ARBA" id="ARBA00022737"/>
    </source>
</evidence>
<keyword evidence="4" id="KW-0472">Membrane</keyword>
<evidence type="ECO:0000256" key="2">
    <source>
        <dbReference type="ARBA" id="ARBA00023043"/>
    </source>
</evidence>
<dbReference type="GO" id="GO:0005886">
    <property type="term" value="C:plasma membrane"/>
    <property type="evidence" value="ECO:0007669"/>
    <property type="project" value="TreeGrafter"/>
</dbReference>
<keyword evidence="6" id="KW-1185">Reference proteome</keyword>